<dbReference type="InterPro" id="IPR042529">
    <property type="entry name" value="IF_2B-like_C"/>
</dbReference>
<evidence type="ECO:0000256" key="10">
    <source>
        <dbReference type="SAM" id="MobiDB-lite"/>
    </source>
</evidence>
<dbReference type="STRING" id="400727.A0A2T7PEA5"/>
<evidence type="ECO:0000313" key="12">
    <source>
        <dbReference type="Proteomes" id="UP000245119"/>
    </source>
</evidence>
<evidence type="ECO:0000256" key="2">
    <source>
        <dbReference type="ARBA" id="ARBA00007251"/>
    </source>
</evidence>
<comment type="similarity">
    <text evidence="2 9">Belongs to the eIF-2B alpha/beta/delta subunits family.</text>
</comment>
<organism evidence="11 12">
    <name type="scientific">Pomacea canaliculata</name>
    <name type="common">Golden apple snail</name>
    <dbReference type="NCBI Taxonomy" id="400727"/>
    <lineage>
        <taxon>Eukaryota</taxon>
        <taxon>Metazoa</taxon>
        <taxon>Spiralia</taxon>
        <taxon>Lophotrochozoa</taxon>
        <taxon>Mollusca</taxon>
        <taxon>Gastropoda</taxon>
        <taxon>Caenogastropoda</taxon>
        <taxon>Architaenioglossa</taxon>
        <taxon>Ampullarioidea</taxon>
        <taxon>Ampullariidae</taxon>
        <taxon>Pomacea</taxon>
    </lineage>
</organism>
<dbReference type="Gene3D" id="3.40.50.10470">
    <property type="entry name" value="Translation initiation factor eif-2b, domain 2"/>
    <property type="match status" value="1"/>
</dbReference>
<sequence length="553" mass="60630">MSSSTDTGAASGDGMPSGVPNKEEDGKKEATKHTYKTGQDRASSGSNNTGQRQKKPREGEKQKQPPLSEQKQSASPGQKQPQPGQKQQQPGQKQQQSGEKKPSQQEDKQAGAQNAILKQQNMQKKGQGQGEGFASGQAQADGVQPTKSKAELRAERRLKQEAQRAAKSQKKSEASTAPASKSDSLRVPAKVLGDDPATQKREAKKLEKQNVPQRLSVKRKDPHFSHLRQYERELKLPACGTLHPDILRLGLEYFEGFLQGSNARALGLLAAFHEVILSYSTPQNKDLSRDLEARIKPYISFLDICRPLSVSMGNAIKFIKWQIAHVAHDVSDKEIDEYVRKIDLASSAIVNCSKSKLTDGDVVIVYGCSSLIYRILCSARKSVNFRVIVVDGRPRCEGKKMIQHMVKEGIKCSYTTISNVNYVMQEATKVLLGAHALMANGCVKSRSGTSLVIMEANANNVPVLVCCETYKFCEKSQADAFVFNELGDPDSLVKVGNRKSVLAQCQDNTNLFLVNLAYDVTPPELVSVVITELGMIPCTSVPVVLRKQAFSET</sequence>
<comment type="subunit">
    <text evidence="8">Component of the translation initiation factor 2B (eIF2B) complex which is a heterodecamer of two sets of five different subunits: alpha, beta, gamma, delta and epsilon. Subunits alpha, beta and delta comprise a regulatory subcomplex and subunits epsilon and gamma comprise a catalytic subcomplex. Within the complex, the hexameric regulatory complex resides at the center, with the two heterodimeric catalytic subcomplexes bound on opposite sides.</text>
</comment>
<dbReference type="SUPFAM" id="SSF100950">
    <property type="entry name" value="NagB/RpiA/CoA transferase-like"/>
    <property type="match status" value="1"/>
</dbReference>
<dbReference type="PANTHER" id="PTHR10233">
    <property type="entry name" value="TRANSLATION INITIATION FACTOR EIF-2B"/>
    <property type="match status" value="1"/>
</dbReference>
<dbReference type="PANTHER" id="PTHR10233:SF14">
    <property type="entry name" value="TRANSLATION INITIATION FACTOR EIF-2B SUBUNIT DELTA"/>
    <property type="match status" value="1"/>
</dbReference>
<dbReference type="InterPro" id="IPR000649">
    <property type="entry name" value="IF-2B-related"/>
</dbReference>
<dbReference type="OrthoDB" id="10254737at2759"/>
<evidence type="ECO:0000313" key="11">
    <source>
        <dbReference type="EMBL" id="PVD31750.1"/>
    </source>
</evidence>
<feature type="compositionally biased region" description="Basic and acidic residues" evidence="10">
    <location>
        <begin position="148"/>
        <end position="164"/>
    </location>
</feature>
<feature type="compositionally biased region" description="Basic and acidic residues" evidence="10">
    <location>
        <begin position="197"/>
        <end position="208"/>
    </location>
</feature>
<comment type="subcellular location">
    <subcellularLocation>
        <location evidence="1">Cytoplasm</location>
        <location evidence="1">Cytosol</location>
    </subcellularLocation>
</comment>
<name>A0A2T7PEA5_POMCA</name>
<evidence type="ECO:0000256" key="3">
    <source>
        <dbReference type="ARBA" id="ARBA00022490"/>
    </source>
</evidence>
<keyword evidence="3" id="KW-0963">Cytoplasm</keyword>
<dbReference type="InterPro" id="IPR037171">
    <property type="entry name" value="NagB/RpiA_transferase-like"/>
</dbReference>
<reference evidence="11 12" key="1">
    <citation type="submission" date="2018-04" db="EMBL/GenBank/DDBJ databases">
        <title>The genome of golden apple snail Pomacea canaliculata provides insight into stress tolerance and invasive adaptation.</title>
        <authorList>
            <person name="Liu C."/>
            <person name="Liu B."/>
            <person name="Ren Y."/>
            <person name="Zhang Y."/>
            <person name="Wang H."/>
            <person name="Li S."/>
            <person name="Jiang F."/>
            <person name="Yin L."/>
            <person name="Zhang G."/>
            <person name="Qian W."/>
            <person name="Fan W."/>
        </authorList>
    </citation>
    <scope>NUCLEOTIDE SEQUENCE [LARGE SCALE GENOMIC DNA]</scope>
    <source>
        <strain evidence="11">SZHN2017</strain>
        <tissue evidence="11">Muscle</tissue>
    </source>
</reference>
<keyword evidence="12" id="KW-1185">Reference proteome</keyword>
<protein>
    <recommendedName>
        <fullName evidence="6">Translation initiation factor eIF2B subunit delta</fullName>
    </recommendedName>
    <alternativeName>
        <fullName evidence="7">eIF2B GDP-GTP exchange factor subunit delta</fullName>
    </alternativeName>
</protein>
<evidence type="ECO:0000256" key="4">
    <source>
        <dbReference type="ARBA" id="ARBA00022540"/>
    </source>
</evidence>
<proteinExistence type="inferred from homology"/>
<evidence type="ECO:0000256" key="9">
    <source>
        <dbReference type="RuleBase" id="RU003814"/>
    </source>
</evidence>
<evidence type="ECO:0000256" key="1">
    <source>
        <dbReference type="ARBA" id="ARBA00004514"/>
    </source>
</evidence>
<dbReference type="GO" id="GO:0003743">
    <property type="term" value="F:translation initiation factor activity"/>
    <property type="evidence" value="ECO:0007669"/>
    <property type="project" value="UniProtKB-KW"/>
</dbReference>
<evidence type="ECO:0000256" key="7">
    <source>
        <dbReference type="ARBA" id="ARBA00044356"/>
    </source>
</evidence>
<feature type="region of interest" description="Disordered" evidence="10">
    <location>
        <begin position="1"/>
        <end position="222"/>
    </location>
</feature>
<evidence type="ECO:0000256" key="8">
    <source>
        <dbReference type="ARBA" id="ARBA00046432"/>
    </source>
</evidence>
<evidence type="ECO:0000256" key="5">
    <source>
        <dbReference type="ARBA" id="ARBA00022917"/>
    </source>
</evidence>
<gene>
    <name evidence="11" type="ORF">C0Q70_07168</name>
</gene>
<comment type="caution">
    <text evidence="11">The sequence shown here is derived from an EMBL/GenBank/DDBJ whole genome shotgun (WGS) entry which is preliminary data.</text>
</comment>
<dbReference type="AlphaFoldDB" id="A0A2T7PEA5"/>
<feature type="compositionally biased region" description="Basic and acidic residues" evidence="10">
    <location>
        <begin position="21"/>
        <end position="32"/>
    </location>
</feature>
<feature type="compositionally biased region" description="Low complexity" evidence="10">
    <location>
        <begin position="70"/>
        <end position="97"/>
    </location>
</feature>
<feature type="compositionally biased region" description="Basic and acidic residues" evidence="10">
    <location>
        <begin position="98"/>
        <end position="109"/>
    </location>
</feature>
<dbReference type="GO" id="GO:0005829">
    <property type="term" value="C:cytosol"/>
    <property type="evidence" value="ECO:0007669"/>
    <property type="project" value="UniProtKB-SubCell"/>
</dbReference>
<evidence type="ECO:0000256" key="6">
    <source>
        <dbReference type="ARBA" id="ARBA00044147"/>
    </source>
</evidence>
<accession>A0A2T7PEA5</accession>
<feature type="compositionally biased region" description="Polar residues" evidence="10">
    <location>
        <begin position="36"/>
        <end position="51"/>
    </location>
</feature>
<dbReference type="Pfam" id="PF01008">
    <property type="entry name" value="IF-2B"/>
    <property type="match status" value="1"/>
</dbReference>
<keyword evidence="4" id="KW-0396">Initiation factor</keyword>
<dbReference type="EMBL" id="PZQS01000004">
    <property type="protein sequence ID" value="PVD31750.1"/>
    <property type="molecule type" value="Genomic_DNA"/>
</dbReference>
<dbReference type="Proteomes" id="UP000245119">
    <property type="component" value="Linkage Group LG4"/>
</dbReference>
<keyword evidence="5" id="KW-0648">Protein biosynthesis</keyword>